<dbReference type="PANTHER" id="PTHR43875">
    <property type="entry name" value="MALTODEXTRIN IMPORT ATP-BINDING PROTEIN MSMX"/>
    <property type="match status" value="1"/>
</dbReference>
<evidence type="ECO:0000256" key="1">
    <source>
        <dbReference type="ARBA" id="ARBA00022448"/>
    </source>
</evidence>
<gene>
    <name evidence="5" type="primary">ugpC</name>
    <name evidence="5" type="ORF">ENV60_07260</name>
</gene>
<comment type="caution">
    <text evidence="5">The sequence shown here is derived from an EMBL/GenBank/DDBJ whole genome shotgun (WGS) entry which is preliminary data.</text>
</comment>
<keyword evidence="1" id="KW-0813">Transport</keyword>
<dbReference type="InterPro" id="IPR047641">
    <property type="entry name" value="ABC_transpr_MalK/UgpC-like"/>
</dbReference>
<name>A0A7C4XVC4_UNCW3</name>
<feature type="domain" description="ABC transporter" evidence="4">
    <location>
        <begin position="4"/>
        <end position="235"/>
    </location>
</feature>
<evidence type="ECO:0000256" key="3">
    <source>
        <dbReference type="ARBA" id="ARBA00022840"/>
    </source>
</evidence>
<dbReference type="SUPFAM" id="SSF52540">
    <property type="entry name" value="P-loop containing nucleoside triphosphate hydrolases"/>
    <property type="match status" value="1"/>
</dbReference>
<dbReference type="GO" id="GO:0016887">
    <property type="term" value="F:ATP hydrolysis activity"/>
    <property type="evidence" value="ECO:0007669"/>
    <property type="project" value="InterPro"/>
</dbReference>
<evidence type="ECO:0000313" key="5">
    <source>
        <dbReference type="EMBL" id="HGV98079.1"/>
    </source>
</evidence>
<dbReference type="InterPro" id="IPR040582">
    <property type="entry name" value="OB_MalK-like"/>
</dbReference>
<protein>
    <submittedName>
        <fullName evidence="5">sn-glycerol-3-phosphate ABC transporter ATP-binding protein UgpC</fullName>
    </submittedName>
</protein>
<dbReference type="InterPro" id="IPR003439">
    <property type="entry name" value="ABC_transporter-like_ATP-bd"/>
</dbReference>
<dbReference type="InterPro" id="IPR027417">
    <property type="entry name" value="P-loop_NTPase"/>
</dbReference>
<dbReference type="SUPFAM" id="SSF50331">
    <property type="entry name" value="MOP-like"/>
    <property type="match status" value="1"/>
</dbReference>
<keyword evidence="2" id="KW-0547">Nucleotide-binding</keyword>
<dbReference type="InterPro" id="IPR015855">
    <property type="entry name" value="ABC_transpr_MalK-like"/>
</dbReference>
<dbReference type="AlphaFoldDB" id="A0A7C4XVC4"/>
<dbReference type="Gene3D" id="2.40.50.140">
    <property type="entry name" value="Nucleic acid-binding proteins"/>
    <property type="match status" value="1"/>
</dbReference>
<dbReference type="InterPro" id="IPR017871">
    <property type="entry name" value="ABC_transporter-like_CS"/>
</dbReference>
<organism evidence="5">
    <name type="scientific">candidate division WOR-3 bacterium</name>
    <dbReference type="NCBI Taxonomy" id="2052148"/>
    <lineage>
        <taxon>Bacteria</taxon>
        <taxon>Bacteria division WOR-3</taxon>
    </lineage>
</organism>
<reference evidence="5" key="1">
    <citation type="journal article" date="2020" name="mSystems">
        <title>Genome- and Community-Level Interaction Insights into Carbon Utilization and Element Cycling Functions of Hydrothermarchaeota in Hydrothermal Sediment.</title>
        <authorList>
            <person name="Zhou Z."/>
            <person name="Liu Y."/>
            <person name="Xu W."/>
            <person name="Pan J."/>
            <person name="Luo Z.H."/>
            <person name="Li M."/>
        </authorList>
    </citation>
    <scope>NUCLEOTIDE SEQUENCE [LARGE SCALE GENOMIC DNA]</scope>
    <source>
        <strain evidence="5">SpSt-774</strain>
    </source>
</reference>
<dbReference type="Pfam" id="PF17912">
    <property type="entry name" value="OB_MalK"/>
    <property type="match status" value="1"/>
</dbReference>
<dbReference type="Gene3D" id="3.40.50.300">
    <property type="entry name" value="P-loop containing nucleotide triphosphate hydrolases"/>
    <property type="match status" value="1"/>
</dbReference>
<dbReference type="InterPro" id="IPR008995">
    <property type="entry name" value="Mo/tungstate-bd_C_term_dom"/>
</dbReference>
<dbReference type="SMART" id="SM00382">
    <property type="entry name" value="AAA"/>
    <property type="match status" value="1"/>
</dbReference>
<dbReference type="GO" id="GO:0140359">
    <property type="term" value="F:ABC-type transporter activity"/>
    <property type="evidence" value="ECO:0007669"/>
    <property type="project" value="InterPro"/>
</dbReference>
<dbReference type="FunFam" id="3.40.50.300:FF:000042">
    <property type="entry name" value="Maltose/maltodextrin ABC transporter, ATP-binding protein"/>
    <property type="match status" value="1"/>
</dbReference>
<evidence type="ECO:0000256" key="2">
    <source>
        <dbReference type="ARBA" id="ARBA00022741"/>
    </source>
</evidence>
<proteinExistence type="predicted"/>
<dbReference type="InterPro" id="IPR012340">
    <property type="entry name" value="NA-bd_OB-fold"/>
</dbReference>
<dbReference type="GO" id="GO:0005524">
    <property type="term" value="F:ATP binding"/>
    <property type="evidence" value="ECO:0007669"/>
    <property type="project" value="UniProtKB-KW"/>
</dbReference>
<evidence type="ECO:0000259" key="4">
    <source>
        <dbReference type="PROSITE" id="PS50893"/>
    </source>
</evidence>
<dbReference type="GO" id="GO:0008643">
    <property type="term" value="P:carbohydrate transport"/>
    <property type="evidence" value="ECO:0007669"/>
    <property type="project" value="InterPro"/>
</dbReference>
<dbReference type="PROSITE" id="PS00211">
    <property type="entry name" value="ABC_TRANSPORTER_1"/>
    <property type="match status" value="1"/>
</dbReference>
<accession>A0A7C4XVC4</accession>
<dbReference type="InterPro" id="IPR003593">
    <property type="entry name" value="AAA+_ATPase"/>
</dbReference>
<sequence length="356" mass="40041">MAQLRLENVTKIYDKNIYAVKDISFTVYNQEFLILLGPSGCGKTTILRLIAGLESVTSGKIFIDETCVNEISPGKRNIAMVFQNYALYPHMTVYDNIAFGLKMQGLPSSEIEKRVNRVSEILNIKELLKRKPRQLSGGQRQRVALGRAIVREPKIFLFDEPLSNLDAKLRVQMRGELARLHRQLSATIIYVTHDQIEAMTLGQKIVVLKDGETQQIADPLTLYKKPKNKFVAGFIGSPPMNFINGIIKREDNKIKFIGEKIMLEIGRQFEKFVGRQAILGVRPADFSLAPGIEFPILVDVIEPVGDETYVYGKCGEVLIQVRVPEGIHCGVGECIKLSVPEEKVYIFDAKTEESLL</sequence>
<dbReference type="NCBIfam" id="NF008653">
    <property type="entry name" value="PRK11650.1"/>
    <property type="match status" value="1"/>
</dbReference>
<dbReference type="GO" id="GO:0055052">
    <property type="term" value="C:ATP-binding cassette (ABC) transporter complex, substrate-binding subunit-containing"/>
    <property type="evidence" value="ECO:0007669"/>
    <property type="project" value="TreeGrafter"/>
</dbReference>
<dbReference type="PANTHER" id="PTHR43875:SF1">
    <property type="entry name" value="OSMOPROTECTIVE COMPOUNDS UPTAKE ATP-BINDING PROTEIN GGTA"/>
    <property type="match status" value="1"/>
</dbReference>
<dbReference type="EMBL" id="DTGZ01000134">
    <property type="protein sequence ID" value="HGV98079.1"/>
    <property type="molecule type" value="Genomic_DNA"/>
</dbReference>
<dbReference type="Pfam" id="PF00005">
    <property type="entry name" value="ABC_tran"/>
    <property type="match status" value="1"/>
</dbReference>
<dbReference type="CDD" id="cd03301">
    <property type="entry name" value="ABC_MalK_N"/>
    <property type="match status" value="1"/>
</dbReference>
<keyword evidence="3 5" id="KW-0067">ATP-binding</keyword>
<dbReference type="PROSITE" id="PS50893">
    <property type="entry name" value="ABC_TRANSPORTER_2"/>
    <property type="match status" value="1"/>
</dbReference>
<dbReference type="Gene3D" id="2.40.50.100">
    <property type="match status" value="1"/>
</dbReference>